<dbReference type="EMBL" id="JABFJV010000080">
    <property type="protein sequence ID" value="NOK34725.1"/>
    <property type="molecule type" value="Genomic_DNA"/>
</dbReference>
<proteinExistence type="predicted"/>
<keyword evidence="2" id="KW-1185">Reference proteome</keyword>
<organism evidence="1 2">
    <name type="scientific">Corallococcus exercitus</name>
    <dbReference type="NCBI Taxonomy" id="2316736"/>
    <lineage>
        <taxon>Bacteria</taxon>
        <taxon>Pseudomonadati</taxon>
        <taxon>Myxococcota</taxon>
        <taxon>Myxococcia</taxon>
        <taxon>Myxococcales</taxon>
        <taxon>Cystobacterineae</taxon>
        <taxon>Myxococcaceae</taxon>
        <taxon>Corallococcus</taxon>
    </lineage>
</organism>
<dbReference type="Proteomes" id="UP000563426">
    <property type="component" value="Unassembled WGS sequence"/>
</dbReference>
<gene>
    <name evidence="1" type="ORF">HMI49_16115</name>
</gene>
<reference evidence="1 2" key="1">
    <citation type="submission" date="2020-05" db="EMBL/GenBank/DDBJ databases">
        <authorList>
            <person name="Whitworth D."/>
        </authorList>
    </citation>
    <scope>NUCLEOTIDE SEQUENCE [LARGE SCALE GENOMIC DNA]</scope>
    <source>
        <strain evidence="1 2">AB043B</strain>
    </source>
</reference>
<name>A0A7Y4KJZ9_9BACT</name>
<evidence type="ECO:0000313" key="2">
    <source>
        <dbReference type="Proteomes" id="UP000563426"/>
    </source>
</evidence>
<protein>
    <submittedName>
        <fullName evidence="1">Uncharacterized protein</fullName>
    </submittedName>
</protein>
<dbReference type="RefSeq" id="WP_171435740.1">
    <property type="nucleotide sequence ID" value="NZ_JABFJV010000080.1"/>
</dbReference>
<sequence>MFFVAVGLGGCAGPRQGTYAQQSFDSVTNTCRTQPALCAGAESVHPGIRAAEVAVVAAGARAMLDEDSKRAVEFVLKECAEQARSEVLLRDHEGRSPTKEECNEVVERNARGESVTRAMKWGTAMHQVALECVRQRLSPLLPGRFSLEPTYRYDRKVPKTTYVPQEEVNALLRQGRAAELKGTLVPDIVIHEGHPLQAQAVYDFKFPCLSSETDPPWRRYPRGHIYAGEYQHQLYMEALELSEVPIRIVPRVGVVR</sequence>
<comment type="caution">
    <text evidence="1">The sequence shown here is derived from an EMBL/GenBank/DDBJ whole genome shotgun (WGS) entry which is preliminary data.</text>
</comment>
<dbReference type="AlphaFoldDB" id="A0A7Y4KJZ9"/>
<evidence type="ECO:0000313" key="1">
    <source>
        <dbReference type="EMBL" id="NOK34725.1"/>
    </source>
</evidence>
<accession>A0A7Y4KJZ9</accession>